<evidence type="ECO:0000313" key="2">
    <source>
        <dbReference type="EMBL" id="MBW0468768.1"/>
    </source>
</evidence>
<feature type="compositionally biased region" description="Polar residues" evidence="1">
    <location>
        <begin position="47"/>
        <end position="73"/>
    </location>
</feature>
<comment type="caution">
    <text evidence="2">The sequence shown here is derived from an EMBL/GenBank/DDBJ whole genome shotgun (WGS) entry which is preliminary data.</text>
</comment>
<dbReference type="AlphaFoldDB" id="A0A9Q3BP78"/>
<dbReference type="EMBL" id="AVOT02001964">
    <property type="protein sequence ID" value="MBW0468768.1"/>
    <property type="molecule type" value="Genomic_DNA"/>
</dbReference>
<accession>A0A9Q3BP78</accession>
<feature type="region of interest" description="Disordered" evidence="1">
    <location>
        <begin position="1"/>
        <end position="92"/>
    </location>
</feature>
<dbReference type="Proteomes" id="UP000765509">
    <property type="component" value="Unassembled WGS sequence"/>
</dbReference>
<evidence type="ECO:0000313" key="3">
    <source>
        <dbReference type="Proteomes" id="UP000765509"/>
    </source>
</evidence>
<protein>
    <submittedName>
        <fullName evidence="2">Uncharacterized protein</fullName>
    </submittedName>
</protein>
<keyword evidence="3" id="KW-1185">Reference proteome</keyword>
<name>A0A9Q3BP78_9BASI</name>
<gene>
    <name evidence="2" type="ORF">O181_008483</name>
</gene>
<evidence type="ECO:0000256" key="1">
    <source>
        <dbReference type="SAM" id="MobiDB-lite"/>
    </source>
</evidence>
<sequence>MSPVHLRNLGIPMNHPEDRQGLFSTRRPVTRNLGNSHGWKDTERNHTQSAIHLSIKQKTQTRGLEGYGTSSSDPPTPQRYIPIERGQQEVQPSITLRRPWSRFPGDMC</sequence>
<reference evidence="2" key="1">
    <citation type="submission" date="2021-03" db="EMBL/GenBank/DDBJ databases">
        <title>Draft genome sequence of rust myrtle Austropuccinia psidii MF-1, a brazilian biotype.</title>
        <authorList>
            <person name="Quecine M.C."/>
            <person name="Pachon D.M.R."/>
            <person name="Bonatelli M.L."/>
            <person name="Correr F.H."/>
            <person name="Franceschini L.M."/>
            <person name="Leite T.F."/>
            <person name="Margarido G.R.A."/>
            <person name="Almeida C.A."/>
            <person name="Ferrarezi J.A."/>
            <person name="Labate C.A."/>
        </authorList>
    </citation>
    <scope>NUCLEOTIDE SEQUENCE</scope>
    <source>
        <strain evidence="2">MF-1</strain>
    </source>
</reference>
<organism evidence="2 3">
    <name type="scientific">Austropuccinia psidii MF-1</name>
    <dbReference type="NCBI Taxonomy" id="1389203"/>
    <lineage>
        <taxon>Eukaryota</taxon>
        <taxon>Fungi</taxon>
        <taxon>Dikarya</taxon>
        <taxon>Basidiomycota</taxon>
        <taxon>Pucciniomycotina</taxon>
        <taxon>Pucciniomycetes</taxon>
        <taxon>Pucciniales</taxon>
        <taxon>Sphaerophragmiaceae</taxon>
        <taxon>Austropuccinia</taxon>
    </lineage>
</organism>
<proteinExistence type="predicted"/>